<dbReference type="OrthoDB" id="9979295at2"/>
<dbReference type="Proteomes" id="UP000023762">
    <property type="component" value="Chromosome"/>
</dbReference>
<proteinExistence type="predicted"/>
<feature type="coiled-coil region" evidence="1">
    <location>
        <begin position="219"/>
        <end position="246"/>
    </location>
</feature>
<keyword evidence="4" id="KW-1185">Reference proteome</keyword>
<evidence type="ECO:0000313" key="3">
    <source>
        <dbReference type="EMBL" id="AHX05006.1"/>
    </source>
</evidence>
<sequence>MFSKLQQAIKGRGESSKQLNERTSKKSEVVTGAQGGLVVEEASPGPSTPDIETLLSQLEFKELESEAALRKALCTAGRHDLKVEDVICIGNTQAGGSLTIYTDRRNPDGTDKVIPEGLSLFLVTCRVSSSYLRSDSQIRDNYPVTGSMVQCMVYCLVQSHNVKKFVRGCRNARAEFHPFWYSSVVCIIMCSPSEEIPFFVERDRLTKCLQHFNPVYVYSGEAEKQLEMEKRNYEKVQQVVQAARHRDFLSLAQDIDDLERASNKTLCQTVSCLLGKNIDIKKVICIGNTCNGSLQVYNSGILHAKNKIHPDGNSLFLVRAHVSTQAVQHCTYIRDTALSDIEHNVTKLMIYCLVTGDNITNFICDCRNTRKGSHKPFCSCKIIYVEPYNTQSKHLPANLEEGRLKEALRELDIADVIYHDNIDEEMPSCVMGTSTHYQSGVSHMNK</sequence>
<evidence type="ECO:0000256" key="1">
    <source>
        <dbReference type="SAM" id="Coils"/>
    </source>
</evidence>
<name>X5GLL2_9RICK</name>
<feature type="compositionally biased region" description="Basic and acidic residues" evidence="2">
    <location>
        <begin position="11"/>
        <end position="28"/>
    </location>
</feature>
<protein>
    <submittedName>
        <fullName evidence="3">Uncharacterized protein</fullName>
    </submittedName>
</protein>
<evidence type="ECO:0000256" key="2">
    <source>
        <dbReference type="SAM" id="MobiDB-lite"/>
    </source>
</evidence>
<gene>
    <name evidence="3" type="ORF">EHF_0544</name>
</gene>
<feature type="region of interest" description="Disordered" evidence="2">
    <location>
        <begin position="1"/>
        <end position="48"/>
    </location>
</feature>
<reference evidence="3 4" key="1">
    <citation type="submission" date="2014-03" db="EMBL/GenBank/DDBJ databases">
        <title>Sequencing and Comparison of Genomes and Transcriptome Profiles of Human Ehrlichiosis Agents.</title>
        <authorList>
            <person name="Lin M."/>
            <person name="Daugherty S.C."/>
            <person name="Nagaraj S."/>
            <person name="Cheng Z."/>
            <person name="Xiong Q."/>
            <person name="Lin F.-Y."/>
            <person name="Sengamalay N."/>
            <person name="Ott S."/>
            <person name="Godinez A."/>
            <person name="Tallon L.J."/>
            <person name="Sadzewicz L."/>
            <person name="Fraser C.M."/>
            <person name="Dunning Hotopp J.C."/>
            <person name="Rikihisa Y."/>
        </authorList>
    </citation>
    <scope>NUCLEOTIDE SEQUENCE [LARGE SCALE GENOMIC DNA]</scope>
    <source>
        <strain evidence="3 4">HF</strain>
    </source>
</reference>
<dbReference type="AlphaFoldDB" id="X5GLL2"/>
<accession>X5GLL2</accession>
<evidence type="ECO:0000313" key="4">
    <source>
        <dbReference type="Proteomes" id="UP000023762"/>
    </source>
</evidence>
<dbReference type="KEGG" id="ehh:EHF_0544"/>
<organism evidence="3 4">
    <name type="scientific">Ehrlichia japonica</name>
    <dbReference type="NCBI Taxonomy" id="391036"/>
    <lineage>
        <taxon>Bacteria</taxon>
        <taxon>Pseudomonadati</taxon>
        <taxon>Pseudomonadota</taxon>
        <taxon>Alphaproteobacteria</taxon>
        <taxon>Rickettsiales</taxon>
        <taxon>Anaplasmataceae</taxon>
        <taxon>Ehrlichia</taxon>
    </lineage>
</organism>
<dbReference type="InterPro" id="IPR021387">
    <property type="entry name" value="DUF3023"/>
</dbReference>
<dbReference type="EMBL" id="CP007474">
    <property type="protein sequence ID" value="AHX05006.1"/>
    <property type="molecule type" value="Genomic_DNA"/>
</dbReference>
<dbReference type="Pfam" id="PF11224">
    <property type="entry name" value="DUF3023"/>
    <property type="match status" value="2"/>
</dbReference>
<keyword evidence="1" id="KW-0175">Coiled coil</keyword>
<dbReference type="HOGENOM" id="CLU_613552_0_0_5"/>
<dbReference type="RefSeq" id="WP_044194804.1">
    <property type="nucleotide sequence ID" value="NZ_CP007474.1"/>
</dbReference>